<keyword evidence="1" id="KW-0812">Transmembrane</keyword>
<keyword evidence="1" id="KW-0472">Membrane</keyword>
<evidence type="ECO:0000256" key="1">
    <source>
        <dbReference type="SAM" id="Phobius"/>
    </source>
</evidence>
<dbReference type="AlphaFoldDB" id="A0A2P6MZ55"/>
<dbReference type="EMBL" id="MDYQ01000289">
    <property type="protein sequence ID" value="PRP76980.1"/>
    <property type="molecule type" value="Genomic_DNA"/>
</dbReference>
<feature type="transmembrane region" description="Helical" evidence="1">
    <location>
        <begin position="210"/>
        <end position="229"/>
    </location>
</feature>
<feature type="transmembrane region" description="Helical" evidence="1">
    <location>
        <begin position="175"/>
        <end position="198"/>
    </location>
</feature>
<dbReference type="InterPro" id="IPR017853">
    <property type="entry name" value="GH"/>
</dbReference>
<keyword evidence="3" id="KW-1185">Reference proteome</keyword>
<organism evidence="2 3">
    <name type="scientific">Planoprotostelium fungivorum</name>
    <dbReference type="NCBI Taxonomy" id="1890364"/>
    <lineage>
        <taxon>Eukaryota</taxon>
        <taxon>Amoebozoa</taxon>
        <taxon>Evosea</taxon>
        <taxon>Variosea</taxon>
        <taxon>Cavosteliida</taxon>
        <taxon>Cavosteliaceae</taxon>
        <taxon>Planoprotostelium</taxon>
    </lineage>
</organism>
<feature type="transmembrane region" description="Helical" evidence="1">
    <location>
        <begin position="241"/>
        <end position="260"/>
    </location>
</feature>
<dbReference type="SUPFAM" id="SSF51445">
    <property type="entry name" value="(Trans)glycosidases"/>
    <property type="match status" value="1"/>
</dbReference>
<dbReference type="Gene3D" id="3.20.20.80">
    <property type="entry name" value="Glycosidases"/>
    <property type="match status" value="1"/>
</dbReference>
<dbReference type="OrthoDB" id="10261116at2759"/>
<gene>
    <name evidence="2" type="ORF">PROFUN_14714</name>
</gene>
<evidence type="ECO:0008006" key="4">
    <source>
        <dbReference type="Google" id="ProtNLM"/>
    </source>
</evidence>
<sequence length="774" mass="86353">MPGPLSIHDWKRDGLSQVGEYIHPDWLLADRSVSIAVVFLYIAVFFVLDRNTKASQLREGSRNVLSIVHNGTALLASLHTLYEIFLTLKSVNLLDEPSYGTLVMVIPTIIAHSKPLKAGRMIWFFFACRIFQFFGSFFGLLRRGPNGFVYSVCFTHCVNFFVWRSLAEDDPTRPALIFAGISALGEAIIFSIFTIQSLGIDIRSAQRTSTTIFLLTTSINAILAWMVQAETKLSQTTERTMLLFAISQTFLSFFFTFNLLRPEQKPAVQIARLRSAGDYHIVDFQFGIGEVKTEAPYTFKVSRREAAHHDRDGHESIMPLLFHLTLAVLVILVQTSRLELSFSQDISKTSRNPFRGFVSFSQTTNPKTTAFPTSMEFTYIAMSSINPADGSYDWTVIEELANAAAGRGNHLVFRIHTDFPGLGSSLPQYLTQGRNRVKTFPYSAYGGGYSPDYSDTRLLSAMVALIENLGRQYDGDHRIASIQIGLLGFWGEWHTTVDEGLKPPFAPRDVQLAVLNAWSTSFNSTMLVNTDEEYQYWSTAEDESQKSGQDRFVNIGRFDCGYGMGSFNESDPENPDHFYHRTVSSGDAVAWRHTMRGGELQPAILSAQFQDPTPIEEFLPSVAALHTSWLLAGPIFERYEPTTSAAYEASFHLGYNFYLSSLSITSRPNNISYEVLACITNTGVAPFYYPLYVRASINEGDEHVLEGSPNSYGGGSSACVSSVFPNALTTNPIFLGNSNVDWMGRVAIEMKRNRETGALIIRGSTKSQQNVSNL</sequence>
<dbReference type="InParanoid" id="A0A2P6MZ55"/>
<proteinExistence type="predicted"/>
<protein>
    <recommendedName>
        <fullName evidence="4">DUF4832 domain-containing protein</fullName>
    </recommendedName>
</protein>
<name>A0A2P6MZ55_9EUKA</name>
<evidence type="ECO:0000313" key="3">
    <source>
        <dbReference type="Proteomes" id="UP000241769"/>
    </source>
</evidence>
<accession>A0A2P6MZ55</accession>
<comment type="caution">
    <text evidence="2">The sequence shown here is derived from an EMBL/GenBank/DDBJ whole genome shotgun (WGS) entry which is preliminary data.</text>
</comment>
<dbReference type="Proteomes" id="UP000241769">
    <property type="component" value="Unassembled WGS sequence"/>
</dbReference>
<reference evidence="2 3" key="1">
    <citation type="journal article" date="2018" name="Genome Biol. Evol.">
        <title>Multiple Roots of Fruiting Body Formation in Amoebozoa.</title>
        <authorList>
            <person name="Hillmann F."/>
            <person name="Forbes G."/>
            <person name="Novohradska S."/>
            <person name="Ferling I."/>
            <person name="Riege K."/>
            <person name="Groth M."/>
            <person name="Westermann M."/>
            <person name="Marz M."/>
            <person name="Spaller T."/>
            <person name="Winckler T."/>
            <person name="Schaap P."/>
            <person name="Glockner G."/>
        </authorList>
    </citation>
    <scope>NUCLEOTIDE SEQUENCE [LARGE SCALE GENOMIC DNA]</scope>
    <source>
        <strain evidence="2 3">Jena</strain>
    </source>
</reference>
<keyword evidence="1" id="KW-1133">Transmembrane helix</keyword>
<feature type="transmembrane region" description="Helical" evidence="1">
    <location>
        <begin position="147"/>
        <end position="163"/>
    </location>
</feature>
<feature type="transmembrane region" description="Helical" evidence="1">
    <location>
        <begin position="31"/>
        <end position="48"/>
    </location>
</feature>
<feature type="transmembrane region" description="Helical" evidence="1">
    <location>
        <begin position="122"/>
        <end position="141"/>
    </location>
</feature>
<evidence type="ECO:0000313" key="2">
    <source>
        <dbReference type="EMBL" id="PRP76980.1"/>
    </source>
</evidence>